<dbReference type="InterPro" id="IPR000620">
    <property type="entry name" value="EamA_dom"/>
</dbReference>
<sequence length="302" mass="32782">MTKTVNIKLVVALLIVAIVWGTTYLGIRVAVHTIPPWFVAGLRQLIAALILLIILWRKGELAWIGWKNLRRQMLLSSLMIVIANGMTTVAEQTISSGLTSLLNSLAPIAVFLGSVAIGLQKPSWKGFIGVIVGFSGVAFIFRDGLSELLDPNYQTGIICIAIAIAGWAGGTIYTKKHTLQSSNIFLDLFYQFAFSAVVQLILAVCLSPVIAPARWSIESLGAVGYLAVFGSVIGYFSYHYALKKVSATEVSMLSYFNTVIAIFLGWLVLDEVITIDLLIATVLIIAGVFITNYKKPARAVTL</sequence>
<feature type="transmembrane region" description="Helical" evidence="6">
    <location>
        <begin position="185"/>
        <end position="210"/>
    </location>
</feature>
<dbReference type="EMBL" id="FOPP01000013">
    <property type="protein sequence ID" value="SFH46618.1"/>
    <property type="molecule type" value="Genomic_DNA"/>
</dbReference>
<reference evidence="8 9" key="1">
    <citation type="submission" date="2016-10" db="EMBL/GenBank/DDBJ databases">
        <authorList>
            <person name="de Groot N.N."/>
        </authorList>
    </citation>
    <scope>NUCLEOTIDE SEQUENCE [LARGE SCALE GENOMIC DNA]</scope>
    <source>
        <strain evidence="8 9">DSM 18684</strain>
    </source>
</reference>
<keyword evidence="5 6" id="KW-0472">Membrane</keyword>
<feature type="transmembrane region" description="Helical" evidence="6">
    <location>
        <begin position="275"/>
        <end position="293"/>
    </location>
</feature>
<dbReference type="Pfam" id="PF00892">
    <property type="entry name" value="EamA"/>
    <property type="match status" value="2"/>
</dbReference>
<evidence type="ECO:0000256" key="6">
    <source>
        <dbReference type="SAM" id="Phobius"/>
    </source>
</evidence>
<dbReference type="SUPFAM" id="SSF103481">
    <property type="entry name" value="Multidrug resistance efflux transporter EmrE"/>
    <property type="match status" value="2"/>
</dbReference>
<feature type="transmembrane region" description="Helical" evidence="6">
    <location>
        <begin position="68"/>
        <end position="86"/>
    </location>
</feature>
<dbReference type="OrthoDB" id="9812547at2"/>
<dbReference type="AlphaFoldDB" id="A0A1I3A9B7"/>
<dbReference type="PANTHER" id="PTHR32322">
    <property type="entry name" value="INNER MEMBRANE TRANSPORTER"/>
    <property type="match status" value="1"/>
</dbReference>
<feature type="transmembrane region" description="Helical" evidence="6">
    <location>
        <begin position="124"/>
        <end position="141"/>
    </location>
</feature>
<evidence type="ECO:0000313" key="8">
    <source>
        <dbReference type="EMBL" id="SFH46618.1"/>
    </source>
</evidence>
<feature type="domain" description="EamA" evidence="7">
    <location>
        <begin position="10"/>
        <end position="141"/>
    </location>
</feature>
<evidence type="ECO:0000256" key="1">
    <source>
        <dbReference type="ARBA" id="ARBA00004141"/>
    </source>
</evidence>
<evidence type="ECO:0000256" key="4">
    <source>
        <dbReference type="ARBA" id="ARBA00022989"/>
    </source>
</evidence>
<keyword evidence="9" id="KW-1185">Reference proteome</keyword>
<organism evidence="8 9">
    <name type="scientific">Pedobacter insulae</name>
    <dbReference type="NCBI Taxonomy" id="414048"/>
    <lineage>
        <taxon>Bacteria</taxon>
        <taxon>Pseudomonadati</taxon>
        <taxon>Bacteroidota</taxon>
        <taxon>Sphingobacteriia</taxon>
        <taxon>Sphingobacteriales</taxon>
        <taxon>Sphingobacteriaceae</taxon>
        <taxon>Pedobacter</taxon>
    </lineage>
</organism>
<gene>
    <name evidence="8" type="ORF">SAMN04489864_11397</name>
</gene>
<dbReference type="InterPro" id="IPR037185">
    <property type="entry name" value="EmrE-like"/>
</dbReference>
<accession>A0A1I3A9B7</accession>
<dbReference type="Proteomes" id="UP000199666">
    <property type="component" value="Unassembled WGS sequence"/>
</dbReference>
<keyword evidence="4 6" id="KW-1133">Transmembrane helix</keyword>
<proteinExistence type="inferred from homology"/>
<feature type="transmembrane region" description="Helical" evidence="6">
    <location>
        <begin position="98"/>
        <end position="117"/>
    </location>
</feature>
<comment type="subcellular location">
    <subcellularLocation>
        <location evidence="1">Membrane</location>
        <topology evidence="1">Multi-pass membrane protein</topology>
    </subcellularLocation>
</comment>
<dbReference type="GO" id="GO:0016020">
    <property type="term" value="C:membrane"/>
    <property type="evidence" value="ECO:0007669"/>
    <property type="project" value="UniProtKB-SubCell"/>
</dbReference>
<feature type="transmembrane region" description="Helical" evidence="6">
    <location>
        <begin position="153"/>
        <end position="173"/>
    </location>
</feature>
<feature type="transmembrane region" description="Helical" evidence="6">
    <location>
        <begin position="222"/>
        <end position="240"/>
    </location>
</feature>
<dbReference type="InterPro" id="IPR050638">
    <property type="entry name" value="AA-Vitamin_Transporters"/>
</dbReference>
<feature type="transmembrane region" description="Helical" evidence="6">
    <location>
        <begin position="252"/>
        <end position="269"/>
    </location>
</feature>
<dbReference type="STRING" id="414048.SAMN04489864_11397"/>
<evidence type="ECO:0000256" key="5">
    <source>
        <dbReference type="ARBA" id="ARBA00023136"/>
    </source>
</evidence>
<feature type="transmembrane region" description="Helical" evidence="6">
    <location>
        <begin position="37"/>
        <end position="56"/>
    </location>
</feature>
<keyword evidence="3 6" id="KW-0812">Transmembrane</keyword>
<feature type="domain" description="EamA" evidence="7">
    <location>
        <begin position="155"/>
        <end position="292"/>
    </location>
</feature>
<evidence type="ECO:0000256" key="3">
    <source>
        <dbReference type="ARBA" id="ARBA00022692"/>
    </source>
</evidence>
<evidence type="ECO:0000259" key="7">
    <source>
        <dbReference type="Pfam" id="PF00892"/>
    </source>
</evidence>
<name>A0A1I3A9B7_9SPHI</name>
<comment type="similarity">
    <text evidence="2">Belongs to the EamA transporter family.</text>
</comment>
<feature type="transmembrane region" description="Helical" evidence="6">
    <location>
        <begin position="9"/>
        <end position="31"/>
    </location>
</feature>
<protein>
    <submittedName>
        <fullName evidence="8">Threonine/homoserine efflux transporter RhtA</fullName>
    </submittedName>
</protein>
<evidence type="ECO:0000256" key="2">
    <source>
        <dbReference type="ARBA" id="ARBA00007362"/>
    </source>
</evidence>
<evidence type="ECO:0000313" key="9">
    <source>
        <dbReference type="Proteomes" id="UP000199666"/>
    </source>
</evidence>
<dbReference type="PANTHER" id="PTHR32322:SF2">
    <property type="entry name" value="EAMA DOMAIN-CONTAINING PROTEIN"/>
    <property type="match status" value="1"/>
</dbReference>